<dbReference type="GO" id="GO:0031519">
    <property type="term" value="C:PcG protein complex"/>
    <property type="evidence" value="ECO:0007669"/>
    <property type="project" value="TreeGrafter"/>
</dbReference>
<comment type="subcellular location">
    <subcellularLocation>
        <location evidence="1">Nucleus</location>
    </subcellularLocation>
</comment>
<evidence type="ECO:0000313" key="11">
    <source>
        <dbReference type="Proteomes" id="UP000193411"/>
    </source>
</evidence>
<comment type="caution">
    <text evidence="10">The sequence shown here is derived from an EMBL/GenBank/DDBJ whole genome shotgun (WGS) entry which is preliminary data.</text>
</comment>
<dbReference type="PROSITE" id="PS00028">
    <property type="entry name" value="ZINC_FINGER_C2H2_1"/>
    <property type="match status" value="2"/>
</dbReference>
<name>A0A1Y2HJ79_9FUNG</name>
<proteinExistence type="predicted"/>
<evidence type="ECO:0000259" key="9">
    <source>
        <dbReference type="PROSITE" id="PS50157"/>
    </source>
</evidence>
<dbReference type="AlphaFoldDB" id="A0A1Y2HJ79"/>
<evidence type="ECO:0000256" key="8">
    <source>
        <dbReference type="SAM" id="MobiDB-lite"/>
    </source>
</evidence>
<evidence type="ECO:0000256" key="3">
    <source>
        <dbReference type="ARBA" id="ARBA00022737"/>
    </source>
</evidence>
<dbReference type="FunFam" id="3.30.160.60:FF:001102">
    <property type="entry name" value="Transcription factor IIIA"/>
    <property type="match status" value="1"/>
</dbReference>
<gene>
    <name evidence="10" type="ORF">BCR44DRAFT_1438837</name>
</gene>
<evidence type="ECO:0000256" key="4">
    <source>
        <dbReference type="ARBA" id="ARBA00022771"/>
    </source>
</evidence>
<dbReference type="GO" id="GO:0005667">
    <property type="term" value="C:transcription regulator complex"/>
    <property type="evidence" value="ECO:0007669"/>
    <property type="project" value="TreeGrafter"/>
</dbReference>
<dbReference type="PANTHER" id="PTHR14003:SF19">
    <property type="entry name" value="YY2 TRANSCRIPTION FACTOR"/>
    <property type="match status" value="1"/>
</dbReference>
<keyword evidence="4 7" id="KW-0863">Zinc-finger</keyword>
<feature type="compositionally biased region" description="Low complexity" evidence="8">
    <location>
        <begin position="1"/>
        <end position="19"/>
    </location>
</feature>
<accession>A0A1Y2HJ79</accession>
<evidence type="ECO:0000256" key="1">
    <source>
        <dbReference type="ARBA" id="ARBA00004123"/>
    </source>
</evidence>
<dbReference type="PANTHER" id="PTHR14003">
    <property type="entry name" value="TRANSCRIPTIONAL REPRESSOR PROTEIN YY"/>
    <property type="match status" value="1"/>
</dbReference>
<evidence type="ECO:0000256" key="2">
    <source>
        <dbReference type="ARBA" id="ARBA00022723"/>
    </source>
</evidence>
<keyword evidence="5" id="KW-0862">Zinc</keyword>
<dbReference type="GO" id="GO:0008270">
    <property type="term" value="F:zinc ion binding"/>
    <property type="evidence" value="ECO:0007669"/>
    <property type="project" value="UniProtKB-KW"/>
</dbReference>
<reference evidence="10 11" key="1">
    <citation type="submission" date="2016-07" db="EMBL/GenBank/DDBJ databases">
        <title>Pervasive Adenine N6-methylation of Active Genes in Fungi.</title>
        <authorList>
            <consortium name="DOE Joint Genome Institute"/>
            <person name="Mondo S.J."/>
            <person name="Dannebaum R.O."/>
            <person name="Kuo R.C."/>
            <person name="Labutti K."/>
            <person name="Haridas S."/>
            <person name="Kuo A."/>
            <person name="Salamov A."/>
            <person name="Ahrendt S.R."/>
            <person name="Lipzen A."/>
            <person name="Sullivan W."/>
            <person name="Andreopoulos W.B."/>
            <person name="Clum A."/>
            <person name="Lindquist E."/>
            <person name="Daum C."/>
            <person name="Ramamoorthy G.K."/>
            <person name="Gryganskyi A."/>
            <person name="Culley D."/>
            <person name="Magnuson J.K."/>
            <person name="James T.Y."/>
            <person name="O'Malley M.A."/>
            <person name="Stajich J.E."/>
            <person name="Spatafora J.W."/>
            <person name="Visel A."/>
            <person name="Grigoriev I.V."/>
        </authorList>
    </citation>
    <scope>NUCLEOTIDE SEQUENCE [LARGE SCALE GENOMIC DNA]</scope>
    <source>
        <strain evidence="10 11">PL171</strain>
    </source>
</reference>
<dbReference type="Proteomes" id="UP000193411">
    <property type="component" value="Unassembled WGS sequence"/>
</dbReference>
<feature type="region of interest" description="Disordered" evidence="8">
    <location>
        <begin position="99"/>
        <end position="180"/>
    </location>
</feature>
<sequence>MSPNTSPTPSHSDSTSGPSRGRFACQHPGCLKSFSRSSHLARHARIHLGAKPFACTVQGCGRRFNRRDCWREHLRGVHGIQALDETSVPAAYPSAVAKESSPSASVECSPTMPARHLNSSSSGTADRSRIPATPESDAGHYCQQGDSFLHSAEPVSPSPMAFPQSAGSHTSHPQAPWLSPAATVCNSPSVRRASSPGLHQTYLPPPLVLSSVAQTLLPPPVQRRPPGMPSTEFYLRLSL</sequence>
<dbReference type="Pfam" id="PF00096">
    <property type="entry name" value="zf-C2H2"/>
    <property type="match status" value="2"/>
</dbReference>
<keyword evidence="6" id="KW-0539">Nucleus</keyword>
<feature type="domain" description="C2H2-type" evidence="9">
    <location>
        <begin position="53"/>
        <end position="78"/>
    </location>
</feature>
<dbReference type="GO" id="GO:0000981">
    <property type="term" value="F:DNA-binding transcription factor activity, RNA polymerase II-specific"/>
    <property type="evidence" value="ECO:0007669"/>
    <property type="project" value="TreeGrafter"/>
</dbReference>
<dbReference type="STRING" id="765915.A0A1Y2HJ79"/>
<feature type="region of interest" description="Disordered" evidence="8">
    <location>
        <begin position="1"/>
        <end position="20"/>
    </location>
</feature>
<dbReference type="InterPro" id="IPR036236">
    <property type="entry name" value="Znf_C2H2_sf"/>
</dbReference>
<dbReference type="GO" id="GO:0000978">
    <property type="term" value="F:RNA polymerase II cis-regulatory region sequence-specific DNA binding"/>
    <property type="evidence" value="ECO:0007669"/>
    <property type="project" value="TreeGrafter"/>
</dbReference>
<dbReference type="SMART" id="SM00355">
    <property type="entry name" value="ZnF_C2H2"/>
    <property type="match status" value="2"/>
</dbReference>
<dbReference type="PROSITE" id="PS50157">
    <property type="entry name" value="ZINC_FINGER_C2H2_2"/>
    <property type="match status" value="2"/>
</dbReference>
<evidence type="ECO:0000256" key="7">
    <source>
        <dbReference type="PROSITE-ProRule" id="PRU00042"/>
    </source>
</evidence>
<keyword evidence="2" id="KW-0479">Metal-binding</keyword>
<dbReference type="GO" id="GO:0000785">
    <property type="term" value="C:chromatin"/>
    <property type="evidence" value="ECO:0007669"/>
    <property type="project" value="TreeGrafter"/>
</dbReference>
<protein>
    <recommendedName>
        <fullName evidence="9">C2H2-type domain-containing protein</fullName>
    </recommendedName>
</protein>
<dbReference type="SUPFAM" id="SSF57667">
    <property type="entry name" value="beta-beta-alpha zinc fingers"/>
    <property type="match status" value="1"/>
</dbReference>
<keyword evidence="3" id="KW-0677">Repeat</keyword>
<feature type="domain" description="C2H2-type" evidence="9">
    <location>
        <begin position="23"/>
        <end position="52"/>
    </location>
</feature>
<evidence type="ECO:0000313" key="10">
    <source>
        <dbReference type="EMBL" id="ORZ33142.1"/>
    </source>
</evidence>
<dbReference type="EMBL" id="MCFL01000038">
    <property type="protein sequence ID" value="ORZ33142.1"/>
    <property type="molecule type" value="Genomic_DNA"/>
</dbReference>
<dbReference type="Gene3D" id="3.30.160.60">
    <property type="entry name" value="Classic Zinc Finger"/>
    <property type="match status" value="2"/>
</dbReference>
<evidence type="ECO:0000256" key="6">
    <source>
        <dbReference type="ARBA" id="ARBA00023242"/>
    </source>
</evidence>
<keyword evidence="11" id="KW-1185">Reference proteome</keyword>
<organism evidence="10 11">
    <name type="scientific">Catenaria anguillulae PL171</name>
    <dbReference type="NCBI Taxonomy" id="765915"/>
    <lineage>
        <taxon>Eukaryota</taxon>
        <taxon>Fungi</taxon>
        <taxon>Fungi incertae sedis</taxon>
        <taxon>Blastocladiomycota</taxon>
        <taxon>Blastocladiomycetes</taxon>
        <taxon>Blastocladiales</taxon>
        <taxon>Catenariaceae</taxon>
        <taxon>Catenaria</taxon>
    </lineage>
</organism>
<evidence type="ECO:0000256" key="5">
    <source>
        <dbReference type="ARBA" id="ARBA00022833"/>
    </source>
</evidence>
<dbReference type="InterPro" id="IPR013087">
    <property type="entry name" value="Znf_C2H2_type"/>
</dbReference>
<dbReference type="OrthoDB" id="6365676at2759"/>